<dbReference type="Pfam" id="PF13302">
    <property type="entry name" value="Acetyltransf_3"/>
    <property type="match status" value="1"/>
</dbReference>
<dbReference type="Proteomes" id="UP000236449">
    <property type="component" value="Unassembled WGS sequence"/>
</dbReference>
<dbReference type="GO" id="GO:0005737">
    <property type="term" value="C:cytoplasm"/>
    <property type="evidence" value="ECO:0007669"/>
    <property type="project" value="TreeGrafter"/>
</dbReference>
<protein>
    <submittedName>
        <fullName evidence="6">N-acetyltransferase</fullName>
    </submittedName>
</protein>
<dbReference type="Proteomes" id="UP000236547">
    <property type="component" value="Unassembled WGS sequence"/>
</dbReference>
<accession>A0A2J8GBC6</accession>
<gene>
    <name evidence="6" type="ORF">C1N32_01840</name>
    <name evidence="5" type="ORF">C1O25_21725</name>
</gene>
<dbReference type="PANTHER" id="PTHR43792:SF8">
    <property type="entry name" value="[RIBOSOMAL PROTEIN US5]-ALANINE N-ACETYLTRANSFERASE"/>
    <property type="match status" value="1"/>
</dbReference>
<keyword evidence="1 6" id="KW-0808">Transferase</keyword>
<dbReference type="EMBL" id="POSK01000001">
    <property type="protein sequence ID" value="PNI06771.1"/>
    <property type="molecule type" value="Genomic_DNA"/>
</dbReference>
<dbReference type="RefSeq" id="WP_042485830.1">
    <property type="nucleotide sequence ID" value="NZ_CBCRWT010000018.1"/>
</dbReference>
<dbReference type="EMBL" id="POSM01000055">
    <property type="protein sequence ID" value="PNH96315.1"/>
    <property type="molecule type" value="Genomic_DNA"/>
</dbReference>
<keyword evidence="8" id="KW-1185">Reference proteome</keyword>
<dbReference type="GO" id="GO:0008999">
    <property type="term" value="F:protein-N-terminal-alanine acetyltransferase activity"/>
    <property type="evidence" value="ECO:0007669"/>
    <property type="project" value="TreeGrafter"/>
</dbReference>
<dbReference type="GeneID" id="94027079"/>
<dbReference type="Gene3D" id="3.40.630.30">
    <property type="match status" value="1"/>
</dbReference>
<proteinExistence type="inferred from homology"/>
<evidence type="ECO:0000313" key="8">
    <source>
        <dbReference type="Proteomes" id="UP000236547"/>
    </source>
</evidence>
<organism evidence="6 7">
    <name type="scientific">Vibrio diazotrophicus</name>
    <dbReference type="NCBI Taxonomy" id="685"/>
    <lineage>
        <taxon>Bacteria</taxon>
        <taxon>Pseudomonadati</taxon>
        <taxon>Pseudomonadota</taxon>
        <taxon>Gammaproteobacteria</taxon>
        <taxon>Vibrionales</taxon>
        <taxon>Vibrionaceae</taxon>
        <taxon>Vibrio</taxon>
    </lineage>
</organism>
<dbReference type="PANTHER" id="PTHR43792">
    <property type="entry name" value="GNAT FAMILY, PUTATIVE (AFU_ORTHOLOGUE AFUA_3G00765)-RELATED-RELATED"/>
    <property type="match status" value="1"/>
</dbReference>
<evidence type="ECO:0000256" key="3">
    <source>
        <dbReference type="ARBA" id="ARBA00038502"/>
    </source>
</evidence>
<dbReference type="OrthoDB" id="9801656at2"/>
<feature type="domain" description="N-acetyltransferase" evidence="4">
    <location>
        <begin position="1"/>
        <end position="157"/>
    </location>
</feature>
<evidence type="ECO:0000256" key="2">
    <source>
        <dbReference type="ARBA" id="ARBA00023315"/>
    </source>
</evidence>
<evidence type="ECO:0000256" key="1">
    <source>
        <dbReference type="ARBA" id="ARBA00022679"/>
    </source>
</evidence>
<sequence length="166" mass="19050">MELELLEEKHFQSLFEFEKNNRDWFEQFVPPRPPSYESFASFRDITNSLIEQHEEGTGYFYVVVEDGEVIARANIIDVTDDECEIGYRVCQKWSGKGVASFAVKQLIEIARDELDLRLLTAKAATNNPASMRVLEKAEFVRVGQEKNAFVLNGKTLTLACYEKTLN</sequence>
<dbReference type="InterPro" id="IPR000182">
    <property type="entry name" value="GNAT_dom"/>
</dbReference>
<dbReference type="CDD" id="cd04301">
    <property type="entry name" value="NAT_SF"/>
    <property type="match status" value="1"/>
</dbReference>
<name>A0A2J8GBC6_VIBDI</name>
<keyword evidence="2" id="KW-0012">Acyltransferase</keyword>
<dbReference type="AlphaFoldDB" id="A0A2J8GBC6"/>
<evidence type="ECO:0000313" key="7">
    <source>
        <dbReference type="Proteomes" id="UP000236449"/>
    </source>
</evidence>
<dbReference type="InterPro" id="IPR051531">
    <property type="entry name" value="N-acetyltransferase"/>
</dbReference>
<evidence type="ECO:0000313" key="6">
    <source>
        <dbReference type="EMBL" id="PNI06771.1"/>
    </source>
</evidence>
<comment type="similarity">
    <text evidence="3">Belongs to the acetyltransferase family. RimJ subfamily.</text>
</comment>
<evidence type="ECO:0000259" key="4">
    <source>
        <dbReference type="PROSITE" id="PS51186"/>
    </source>
</evidence>
<dbReference type="SUPFAM" id="SSF55729">
    <property type="entry name" value="Acyl-CoA N-acyltransferases (Nat)"/>
    <property type="match status" value="1"/>
</dbReference>
<dbReference type="InterPro" id="IPR016181">
    <property type="entry name" value="Acyl_CoA_acyltransferase"/>
</dbReference>
<comment type="caution">
    <text evidence="6">The sequence shown here is derived from an EMBL/GenBank/DDBJ whole genome shotgun (WGS) entry which is preliminary data.</text>
</comment>
<reference evidence="7 8" key="1">
    <citation type="submission" date="2018-01" db="EMBL/GenBank/DDBJ databases">
        <title>Draft genome sequences of six Vibrio diazotrophicus strains isolated from deep-sea sediments of the Baltic Sea.</title>
        <authorList>
            <person name="Castillo D."/>
            <person name="Vandieken V."/>
            <person name="Chiang O."/>
            <person name="Middelboe M."/>
        </authorList>
    </citation>
    <scope>NUCLEOTIDE SEQUENCE [LARGE SCALE GENOMIC DNA]</scope>
    <source>
        <strain evidence="6 7">60.27F</strain>
        <strain evidence="5 8">65.10M</strain>
    </source>
</reference>
<dbReference type="PROSITE" id="PS51186">
    <property type="entry name" value="GNAT"/>
    <property type="match status" value="1"/>
</dbReference>
<evidence type="ECO:0000313" key="5">
    <source>
        <dbReference type="EMBL" id="PNH96315.1"/>
    </source>
</evidence>